<accession>A0A8J3Y1D0</accession>
<organism evidence="1 2">
    <name type="scientific">Planotetraspora thailandica</name>
    <dbReference type="NCBI Taxonomy" id="487172"/>
    <lineage>
        <taxon>Bacteria</taxon>
        <taxon>Bacillati</taxon>
        <taxon>Actinomycetota</taxon>
        <taxon>Actinomycetes</taxon>
        <taxon>Streptosporangiales</taxon>
        <taxon>Streptosporangiaceae</taxon>
        <taxon>Planotetraspora</taxon>
    </lineage>
</organism>
<comment type="caution">
    <text evidence="1">The sequence shown here is derived from an EMBL/GenBank/DDBJ whole genome shotgun (WGS) entry which is preliminary data.</text>
</comment>
<evidence type="ECO:0000313" key="1">
    <source>
        <dbReference type="EMBL" id="GII59004.1"/>
    </source>
</evidence>
<reference evidence="1" key="1">
    <citation type="submission" date="2021-01" db="EMBL/GenBank/DDBJ databases">
        <title>Whole genome shotgun sequence of Planotetraspora thailandica NBRC 104271.</title>
        <authorList>
            <person name="Komaki H."/>
            <person name="Tamura T."/>
        </authorList>
    </citation>
    <scope>NUCLEOTIDE SEQUENCE</scope>
    <source>
        <strain evidence="1">NBRC 104271</strain>
    </source>
</reference>
<protein>
    <submittedName>
        <fullName evidence="1">Uncharacterized protein</fullName>
    </submittedName>
</protein>
<keyword evidence="2" id="KW-1185">Reference proteome</keyword>
<gene>
    <name evidence="1" type="ORF">Pth03_73930</name>
</gene>
<dbReference type="Proteomes" id="UP000605992">
    <property type="component" value="Unassembled WGS sequence"/>
</dbReference>
<evidence type="ECO:0000313" key="2">
    <source>
        <dbReference type="Proteomes" id="UP000605992"/>
    </source>
</evidence>
<sequence>MVMAFQGLLMTGGQVLGVAGTAAGVEVVAVLSVVGIASHDRLSDDKAGWEQGVGDGDRALLSVLVAEAAA</sequence>
<name>A0A8J3Y1D0_9ACTN</name>
<dbReference type="AlphaFoldDB" id="A0A8J3Y1D0"/>
<proteinExistence type="predicted"/>
<dbReference type="EMBL" id="BOOR01000076">
    <property type="protein sequence ID" value="GII59004.1"/>
    <property type="molecule type" value="Genomic_DNA"/>
</dbReference>